<evidence type="ECO:0000256" key="8">
    <source>
        <dbReference type="ARBA" id="ARBA00022857"/>
    </source>
</evidence>
<reference evidence="14 15" key="1">
    <citation type="submission" date="2020-06" db="EMBL/GenBank/DDBJ databases">
        <title>Methanolobus halotolerans sp. nov., isolated from a saline lake Tus in Siberia.</title>
        <authorList>
            <person name="Shen Y."/>
            <person name="Chen S.-C."/>
            <person name="Lai M.-C."/>
            <person name="Huang H.-H."/>
            <person name="Chiu H.-H."/>
            <person name="Tang S.-L."/>
            <person name="Rogozin D.Y."/>
            <person name="Degermendzhy A.G."/>
        </authorList>
    </citation>
    <scope>NUCLEOTIDE SEQUENCE [LARGE SCALE GENOMIC DNA]</scope>
    <source>
        <strain evidence="14 15">DSM 21339</strain>
    </source>
</reference>
<dbReference type="PANTHER" id="PTHR21085:SF0">
    <property type="entry name" value="CHORISMATE SYNTHASE"/>
    <property type="match status" value="1"/>
</dbReference>
<keyword evidence="4 11" id="KW-0028">Amino-acid biosynthesis</keyword>
<dbReference type="InterPro" id="IPR035904">
    <property type="entry name" value="Chorismate_synth_AroC_sf"/>
</dbReference>
<dbReference type="GO" id="GO:0005829">
    <property type="term" value="C:cytosol"/>
    <property type="evidence" value="ECO:0007669"/>
    <property type="project" value="TreeGrafter"/>
</dbReference>
<dbReference type="PIRSF" id="PIRSF001456">
    <property type="entry name" value="Chorismate_synth"/>
    <property type="match status" value="1"/>
</dbReference>
<dbReference type="GeneID" id="55821143"/>
<dbReference type="Proteomes" id="UP000509594">
    <property type="component" value="Chromosome"/>
</dbReference>
<evidence type="ECO:0000256" key="3">
    <source>
        <dbReference type="ARBA" id="ARBA00013036"/>
    </source>
</evidence>
<keyword evidence="6 11" id="KW-0288">FMN</keyword>
<evidence type="ECO:0000256" key="11">
    <source>
        <dbReference type="HAMAP-Rule" id="MF_00300"/>
    </source>
</evidence>
<accession>A0A7D5IBF4</accession>
<organism evidence="14 15">
    <name type="scientific">Methanolobus zinderi</name>
    <dbReference type="NCBI Taxonomy" id="536044"/>
    <lineage>
        <taxon>Archaea</taxon>
        <taxon>Methanobacteriati</taxon>
        <taxon>Methanobacteriota</taxon>
        <taxon>Stenosarchaea group</taxon>
        <taxon>Methanomicrobia</taxon>
        <taxon>Methanosarcinales</taxon>
        <taxon>Methanosarcinaceae</taxon>
        <taxon>Methanolobus</taxon>
    </lineage>
</organism>
<name>A0A7D5IBF4_9EURY</name>
<evidence type="ECO:0000256" key="1">
    <source>
        <dbReference type="ARBA" id="ARBA00005044"/>
    </source>
</evidence>
<dbReference type="AlphaFoldDB" id="A0A7D5IBF4"/>
<gene>
    <name evidence="11 14" type="primary">aroC</name>
    <name evidence="14" type="ORF">HWN40_05670</name>
</gene>
<dbReference type="EMBL" id="CP058215">
    <property type="protein sequence ID" value="QLC49769.1"/>
    <property type="molecule type" value="Genomic_DNA"/>
</dbReference>
<keyword evidence="10 11" id="KW-0456">Lyase</keyword>
<feature type="region of interest" description="Disordered" evidence="13">
    <location>
        <begin position="41"/>
        <end position="62"/>
    </location>
</feature>
<protein>
    <recommendedName>
        <fullName evidence="3 11">Chorismate synthase</fullName>
        <shortName evidence="11">CS</shortName>
        <ecNumber evidence="3 11">4.2.3.5</ecNumber>
    </recommendedName>
    <alternativeName>
        <fullName evidence="11">5-enolpyruvylshikimate-3-phosphate phospholyase</fullName>
    </alternativeName>
</protein>
<comment type="cofactor">
    <cofactor evidence="11 12">
        <name>FMNH2</name>
        <dbReference type="ChEBI" id="CHEBI:57618"/>
    </cofactor>
    <text evidence="11 12">Reduced FMN (FMNH(2)).</text>
</comment>
<evidence type="ECO:0000256" key="13">
    <source>
        <dbReference type="SAM" id="MobiDB-lite"/>
    </source>
</evidence>
<dbReference type="HAMAP" id="MF_00300">
    <property type="entry name" value="Chorismate_synth"/>
    <property type="match status" value="1"/>
</dbReference>
<comment type="caution">
    <text evidence="11">Lacks conserved residue(s) required for the propagation of feature annotation.</text>
</comment>
<comment type="catalytic activity">
    <reaction evidence="11 12">
        <text>5-O-(1-carboxyvinyl)-3-phosphoshikimate = chorismate + phosphate</text>
        <dbReference type="Rhea" id="RHEA:21020"/>
        <dbReference type="ChEBI" id="CHEBI:29748"/>
        <dbReference type="ChEBI" id="CHEBI:43474"/>
        <dbReference type="ChEBI" id="CHEBI:57701"/>
        <dbReference type="EC" id="4.2.3.5"/>
    </reaction>
</comment>
<dbReference type="FunFam" id="3.60.150.10:FF:000002">
    <property type="entry name" value="Chorismate synthase"/>
    <property type="match status" value="1"/>
</dbReference>
<dbReference type="GO" id="GO:0009423">
    <property type="term" value="P:chorismate biosynthetic process"/>
    <property type="evidence" value="ECO:0007669"/>
    <property type="project" value="UniProtKB-UniRule"/>
</dbReference>
<dbReference type="PROSITE" id="PS00788">
    <property type="entry name" value="CHORISMATE_SYNTHASE_2"/>
    <property type="match status" value="1"/>
</dbReference>
<dbReference type="Pfam" id="PF01264">
    <property type="entry name" value="Chorismate_synt"/>
    <property type="match status" value="1"/>
</dbReference>
<evidence type="ECO:0000256" key="12">
    <source>
        <dbReference type="RuleBase" id="RU000605"/>
    </source>
</evidence>
<dbReference type="NCBIfam" id="NF003793">
    <property type="entry name" value="PRK05382.1"/>
    <property type="match status" value="1"/>
</dbReference>
<dbReference type="PROSITE" id="PS00787">
    <property type="entry name" value="CHORISMATE_SYNTHASE_1"/>
    <property type="match status" value="1"/>
</dbReference>
<feature type="binding site" evidence="11">
    <location>
        <position position="48"/>
    </location>
    <ligand>
        <name>NADP(+)</name>
        <dbReference type="ChEBI" id="CHEBI:58349"/>
    </ligand>
</feature>
<dbReference type="CDD" id="cd07304">
    <property type="entry name" value="Chorismate_synthase"/>
    <property type="match status" value="1"/>
</dbReference>
<dbReference type="NCBIfam" id="TIGR00033">
    <property type="entry name" value="aroC"/>
    <property type="match status" value="1"/>
</dbReference>
<feature type="binding site" evidence="11">
    <location>
        <begin position="125"/>
        <end position="127"/>
    </location>
    <ligand>
        <name>FMN</name>
        <dbReference type="ChEBI" id="CHEBI:58210"/>
    </ligand>
</feature>
<dbReference type="UniPathway" id="UPA00053">
    <property type="reaction ID" value="UER00090"/>
</dbReference>
<sequence length="366" mass="39197">MPGNTFGHSFRITTWGESHGAAVGVVVDGVPAGLELTEADVQKELSRRRPGQSEVSTPRSESDTVEILSGVFEGMTTGTPISMLVRNKNANPGAYDYIRNIPRPGHADLFYMEKYGFRDHRGGGRSSGRETVGRVAGGAIAKKLLSSFGIEVLAHVIELGGVKARQVTVEEIRDNVDRTVVRCADMEAAEKMLEQVRLAREEGDSIGGIVELIATGVPEGLGEPVFDKLDADIAGALMSIGAVKGVEIGAGFDCARMKGSQMNDAFVMEDDGSVITETNNAGGIIGGLSTGMPLICRIAVKPTPSISKKQKTVDMSSMEEMDIEVRGRHDPTIPPRMVPVAESMLALVLADHMIRSGRMNSEYLLR</sequence>
<keyword evidence="9 11" id="KW-0057">Aromatic amino acid biosynthesis</keyword>
<feature type="binding site" evidence="11">
    <location>
        <begin position="301"/>
        <end position="305"/>
    </location>
    <ligand>
        <name>FMN</name>
        <dbReference type="ChEBI" id="CHEBI:58210"/>
    </ligand>
</feature>
<dbReference type="InterPro" id="IPR000453">
    <property type="entry name" value="Chorismate_synth"/>
</dbReference>
<comment type="similarity">
    <text evidence="2 11 12">Belongs to the chorismate synthase family.</text>
</comment>
<dbReference type="PROSITE" id="PS00789">
    <property type="entry name" value="CHORISMATE_SYNTHASE_3"/>
    <property type="match status" value="1"/>
</dbReference>
<dbReference type="GO" id="GO:0008652">
    <property type="term" value="P:amino acid biosynthetic process"/>
    <property type="evidence" value="ECO:0007669"/>
    <property type="project" value="UniProtKB-KW"/>
</dbReference>
<feature type="binding site" evidence="11">
    <location>
        <position position="328"/>
    </location>
    <ligand>
        <name>FMN</name>
        <dbReference type="ChEBI" id="CHEBI:58210"/>
    </ligand>
</feature>
<proteinExistence type="inferred from homology"/>
<dbReference type="EC" id="4.2.3.5" evidence="3 11"/>
<keyword evidence="8 11" id="KW-0521">NADP</keyword>
<evidence type="ECO:0000256" key="10">
    <source>
        <dbReference type="ARBA" id="ARBA00023239"/>
    </source>
</evidence>
<dbReference type="RefSeq" id="WP_176964825.1">
    <property type="nucleotide sequence ID" value="NZ_CP058215.1"/>
</dbReference>
<evidence type="ECO:0000256" key="4">
    <source>
        <dbReference type="ARBA" id="ARBA00022605"/>
    </source>
</evidence>
<dbReference type="Gene3D" id="3.60.150.10">
    <property type="entry name" value="Chorismate synthase AroC"/>
    <property type="match status" value="1"/>
</dbReference>
<dbReference type="GO" id="GO:0010181">
    <property type="term" value="F:FMN binding"/>
    <property type="evidence" value="ECO:0007669"/>
    <property type="project" value="TreeGrafter"/>
</dbReference>
<evidence type="ECO:0000256" key="9">
    <source>
        <dbReference type="ARBA" id="ARBA00023141"/>
    </source>
</evidence>
<dbReference type="GO" id="GO:0009073">
    <property type="term" value="P:aromatic amino acid family biosynthetic process"/>
    <property type="evidence" value="ECO:0007669"/>
    <property type="project" value="UniProtKB-KW"/>
</dbReference>
<feature type="binding site" evidence="11">
    <location>
        <position position="286"/>
    </location>
    <ligand>
        <name>FMN</name>
        <dbReference type="ChEBI" id="CHEBI:58210"/>
    </ligand>
</feature>
<dbReference type="InterPro" id="IPR020541">
    <property type="entry name" value="Chorismate_synthase_CS"/>
</dbReference>
<comment type="function">
    <text evidence="11">Catalyzes the anti-1,4-elimination of the C-3 phosphate and the C-6 proR hydrogen from 5-enolpyruvylshikimate-3-phosphate (EPSP) to yield chorismate, which is the branch point compound that serves as the starting substrate for the three terminal pathways of aromatic amino acid biosynthesis. This reaction introduces a second double bond into the aromatic ring system.</text>
</comment>
<comment type="pathway">
    <text evidence="1 11 12">Metabolic intermediate biosynthesis; chorismate biosynthesis; chorismate from D-erythrose 4-phosphate and phosphoenolpyruvate: step 7/7.</text>
</comment>
<keyword evidence="15" id="KW-1185">Reference proteome</keyword>
<evidence type="ECO:0000256" key="7">
    <source>
        <dbReference type="ARBA" id="ARBA00022827"/>
    </source>
</evidence>
<evidence type="ECO:0000313" key="15">
    <source>
        <dbReference type="Proteomes" id="UP000509594"/>
    </source>
</evidence>
<evidence type="ECO:0000313" key="14">
    <source>
        <dbReference type="EMBL" id="QLC49769.1"/>
    </source>
</evidence>
<dbReference type="PANTHER" id="PTHR21085">
    <property type="entry name" value="CHORISMATE SYNTHASE"/>
    <property type="match status" value="1"/>
</dbReference>
<dbReference type="SUPFAM" id="SSF103263">
    <property type="entry name" value="Chorismate synthase, AroC"/>
    <property type="match status" value="1"/>
</dbReference>
<dbReference type="OrthoDB" id="33049at2157"/>
<evidence type="ECO:0000256" key="5">
    <source>
        <dbReference type="ARBA" id="ARBA00022630"/>
    </source>
</evidence>
<dbReference type="GO" id="GO:0004107">
    <property type="term" value="F:chorismate synthase activity"/>
    <property type="evidence" value="ECO:0007669"/>
    <property type="project" value="UniProtKB-UniRule"/>
</dbReference>
<evidence type="ECO:0000256" key="2">
    <source>
        <dbReference type="ARBA" id="ARBA00008014"/>
    </source>
</evidence>
<keyword evidence="5 11" id="KW-0285">Flavoprotein</keyword>
<keyword evidence="7 11" id="KW-0274">FAD</keyword>
<dbReference type="KEGG" id="mzi:HWN40_05670"/>
<evidence type="ECO:0000256" key="6">
    <source>
        <dbReference type="ARBA" id="ARBA00022643"/>
    </source>
</evidence>